<dbReference type="OrthoDB" id="3257613at2759"/>
<dbReference type="InterPro" id="IPR040521">
    <property type="entry name" value="KDZ"/>
</dbReference>
<evidence type="ECO:0000313" key="1">
    <source>
        <dbReference type="EMBL" id="KIJ57513.1"/>
    </source>
</evidence>
<sequence>LQDRYRELMRTSRVWRDLKNRKRAGFGHDRERTPGPGDLATFCPACPQPGINLPERWQQLYESKVVSLRYVLDGNFTAQHMKMKKPEDDVALSDGLGYMKSTCHNHRAVNEANTNRSNLRATGVGATACARHGCFVPHSVVDFYKGEQYVLVTALFYQRLNEFFQTEKHGLLRLSST</sequence>
<protein>
    <recommendedName>
        <fullName evidence="3">CxC2-like cysteine cluster KDZ transposase-associated domain-containing protein</fullName>
    </recommendedName>
</protein>
<dbReference type="AlphaFoldDB" id="A0A0C2PR34"/>
<proteinExistence type="predicted"/>
<name>A0A0C2PR34_9AGAM</name>
<dbReference type="Pfam" id="PF18758">
    <property type="entry name" value="KDZ"/>
    <property type="match status" value="1"/>
</dbReference>
<evidence type="ECO:0008006" key="3">
    <source>
        <dbReference type="Google" id="ProtNLM"/>
    </source>
</evidence>
<dbReference type="Proteomes" id="UP000053820">
    <property type="component" value="Unassembled WGS sequence"/>
</dbReference>
<dbReference type="HOGENOM" id="CLU_003703_4_0_1"/>
<evidence type="ECO:0000313" key="2">
    <source>
        <dbReference type="Proteomes" id="UP000053820"/>
    </source>
</evidence>
<keyword evidence="2" id="KW-1185">Reference proteome</keyword>
<reference evidence="1 2" key="1">
    <citation type="submission" date="2014-04" db="EMBL/GenBank/DDBJ databases">
        <title>Evolutionary Origins and Diversification of the Mycorrhizal Mutualists.</title>
        <authorList>
            <consortium name="DOE Joint Genome Institute"/>
            <consortium name="Mycorrhizal Genomics Consortium"/>
            <person name="Kohler A."/>
            <person name="Kuo A."/>
            <person name="Nagy L.G."/>
            <person name="Floudas D."/>
            <person name="Copeland A."/>
            <person name="Barry K.W."/>
            <person name="Cichocki N."/>
            <person name="Veneault-Fourrey C."/>
            <person name="LaButti K."/>
            <person name="Lindquist E.A."/>
            <person name="Lipzen A."/>
            <person name="Lundell T."/>
            <person name="Morin E."/>
            <person name="Murat C."/>
            <person name="Riley R."/>
            <person name="Ohm R."/>
            <person name="Sun H."/>
            <person name="Tunlid A."/>
            <person name="Henrissat B."/>
            <person name="Grigoriev I.V."/>
            <person name="Hibbett D.S."/>
            <person name="Martin F."/>
        </authorList>
    </citation>
    <scope>NUCLEOTIDE SEQUENCE [LARGE SCALE GENOMIC DNA]</scope>
    <source>
        <strain evidence="1 2">MD-312</strain>
    </source>
</reference>
<gene>
    <name evidence="1" type="ORF">HYDPIDRAFT_104148</name>
</gene>
<accession>A0A0C2PR34</accession>
<feature type="non-terminal residue" evidence="1">
    <location>
        <position position="1"/>
    </location>
</feature>
<dbReference type="EMBL" id="KN840313">
    <property type="protein sequence ID" value="KIJ57513.1"/>
    <property type="molecule type" value="Genomic_DNA"/>
</dbReference>
<organism evidence="1 2">
    <name type="scientific">Hydnomerulius pinastri MD-312</name>
    <dbReference type="NCBI Taxonomy" id="994086"/>
    <lineage>
        <taxon>Eukaryota</taxon>
        <taxon>Fungi</taxon>
        <taxon>Dikarya</taxon>
        <taxon>Basidiomycota</taxon>
        <taxon>Agaricomycotina</taxon>
        <taxon>Agaricomycetes</taxon>
        <taxon>Agaricomycetidae</taxon>
        <taxon>Boletales</taxon>
        <taxon>Boletales incertae sedis</taxon>
        <taxon>Leucogyrophana</taxon>
    </lineage>
</organism>